<keyword evidence="3" id="KW-1185">Reference proteome</keyword>
<dbReference type="Proteomes" id="UP001431209">
    <property type="component" value="Unassembled WGS sequence"/>
</dbReference>
<proteinExistence type="predicted"/>
<evidence type="ECO:0000313" key="2">
    <source>
        <dbReference type="EMBL" id="KAL0477898.1"/>
    </source>
</evidence>
<evidence type="ECO:0000256" key="1">
    <source>
        <dbReference type="SAM" id="MobiDB-lite"/>
    </source>
</evidence>
<feature type="region of interest" description="Disordered" evidence="1">
    <location>
        <begin position="1"/>
        <end position="27"/>
    </location>
</feature>
<dbReference type="AlphaFoldDB" id="A0AAW2YLQ0"/>
<name>A0AAW2YLQ0_9EUKA</name>
<sequence length="251" mass="28685">MKRSNANGPKTKRRRINPSEIEEDRRQNGLAPIEHQKLLYKKMLDTCKRSMKLLICFEKIEDFCLIKHADALCHKQVSTSVRDWKADASSFSTLEPSGLTSIVDRNNKSCALVFPNYIRGDDLIINMEAVRSLIKDYNSIPAIKETSPRHVPPNLPETKWGAYNFGAWYENGGKTGHMLSPSKDTQGGLHSRAVEDFYIRTTRLSNKISALLEAFQPEVHQKYRKAVECARQFRNLSTLLPAEREAYLCKI</sequence>
<accession>A0AAW2YLQ0</accession>
<protein>
    <submittedName>
        <fullName evidence="2">Asparagine tRS</fullName>
    </submittedName>
</protein>
<organism evidence="2 3">
    <name type="scientific">Acrasis kona</name>
    <dbReference type="NCBI Taxonomy" id="1008807"/>
    <lineage>
        <taxon>Eukaryota</taxon>
        <taxon>Discoba</taxon>
        <taxon>Heterolobosea</taxon>
        <taxon>Tetramitia</taxon>
        <taxon>Eutetramitia</taxon>
        <taxon>Acrasidae</taxon>
        <taxon>Acrasis</taxon>
    </lineage>
</organism>
<dbReference type="EMBL" id="JAOPGA020000273">
    <property type="protein sequence ID" value="KAL0477898.1"/>
    <property type="molecule type" value="Genomic_DNA"/>
</dbReference>
<reference evidence="2 3" key="1">
    <citation type="submission" date="2024-03" db="EMBL/GenBank/DDBJ databases">
        <title>The Acrasis kona genome and developmental transcriptomes reveal deep origins of eukaryotic multicellular pathways.</title>
        <authorList>
            <person name="Sheikh S."/>
            <person name="Fu C.-J."/>
            <person name="Brown M.W."/>
            <person name="Baldauf S.L."/>
        </authorList>
    </citation>
    <scope>NUCLEOTIDE SEQUENCE [LARGE SCALE GENOMIC DNA]</scope>
    <source>
        <strain evidence="2 3">ATCC MYA-3509</strain>
    </source>
</reference>
<comment type="caution">
    <text evidence="2">The sequence shown here is derived from an EMBL/GenBank/DDBJ whole genome shotgun (WGS) entry which is preliminary data.</text>
</comment>
<evidence type="ECO:0000313" key="3">
    <source>
        <dbReference type="Proteomes" id="UP001431209"/>
    </source>
</evidence>
<gene>
    <name evidence="2" type="ORF">AKO1_014463</name>
</gene>